<dbReference type="Proteomes" id="UP001165064">
    <property type="component" value="Unassembled WGS sequence"/>
</dbReference>
<evidence type="ECO:0000313" key="2">
    <source>
        <dbReference type="Proteomes" id="UP001165064"/>
    </source>
</evidence>
<dbReference type="EMBL" id="BSXS01001654">
    <property type="protein sequence ID" value="GME76841.1"/>
    <property type="molecule type" value="Genomic_DNA"/>
</dbReference>
<reference evidence="1" key="1">
    <citation type="submission" date="2023-04" db="EMBL/GenBank/DDBJ databases">
        <title>Ambrosiozyma monospora NBRC 10751.</title>
        <authorList>
            <person name="Ichikawa N."/>
            <person name="Sato H."/>
            <person name="Tonouchi N."/>
        </authorList>
    </citation>
    <scope>NUCLEOTIDE SEQUENCE</scope>
    <source>
        <strain evidence="1">NBRC 10751</strain>
    </source>
</reference>
<organism evidence="1 2">
    <name type="scientific">Ambrosiozyma monospora</name>
    <name type="common">Yeast</name>
    <name type="synonym">Endomycopsis monosporus</name>
    <dbReference type="NCBI Taxonomy" id="43982"/>
    <lineage>
        <taxon>Eukaryota</taxon>
        <taxon>Fungi</taxon>
        <taxon>Dikarya</taxon>
        <taxon>Ascomycota</taxon>
        <taxon>Saccharomycotina</taxon>
        <taxon>Pichiomycetes</taxon>
        <taxon>Pichiales</taxon>
        <taxon>Pichiaceae</taxon>
        <taxon>Ambrosiozyma</taxon>
    </lineage>
</organism>
<comment type="caution">
    <text evidence="1">The sequence shown here is derived from an EMBL/GenBank/DDBJ whole genome shotgun (WGS) entry which is preliminary data.</text>
</comment>
<keyword evidence="2" id="KW-1185">Reference proteome</keyword>
<accession>A0ACB5SYZ9</accession>
<sequence>MYTLLAVNYYTTNQRTILFGKQSQLNPWNFLFQNKRSKFASQLPLEVQYLILKHVLLNKFDKHGDYHLKGISSLVNYLKGHHPILDDAVSLALQEIWFDYNVFDEIYFNGLAEFIDSRSIQLK</sequence>
<evidence type="ECO:0000313" key="1">
    <source>
        <dbReference type="EMBL" id="GME76841.1"/>
    </source>
</evidence>
<name>A0ACB5SYZ9_AMBMO</name>
<protein>
    <submittedName>
        <fullName evidence="1">Unnamed protein product</fullName>
    </submittedName>
</protein>
<gene>
    <name evidence="1" type="ORF">Amon02_000278700</name>
</gene>
<proteinExistence type="predicted"/>